<reference evidence="1 2" key="1">
    <citation type="submission" date="2019-05" db="EMBL/GenBank/DDBJ databases">
        <authorList>
            <person name="Lee S.D."/>
        </authorList>
    </citation>
    <scope>NUCLEOTIDE SEQUENCE [LARGE SCALE GENOMIC DNA]</scope>
    <source>
        <strain evidence="1 2">C5-26</strain>
    </source>
</reference>
<gene>
    <name evidence="1" type="ORF">FGL98_24310</name>
</gene>
<sequence length="99" mass="11109">MAALFPDCQTRGRIEREQSRLPLSYFEDQLVVPDGWDDLAGAYLAFGETYSHERDAAEHRHWPVTTVAGDHLHLVNDPTQVATVVSDLLHRMGITSPPL</sequence>
<accession>A0A563DQB2</accession>
<protein>
    <recommendedName>
        <fullName evidence="3">Alpha/beta hydrolase</fullName>
    </recommendedName>
</protein>
<dbReference type="Proteomes" id="UP000320244">
    <property type="component" value="Unassembled WGS sequence"/>
</dbReference>
<proteinExistence type="predicted"/>
<name>A0A563DQB2_9MICO</name>
<dbReference type="OrthoDB" id="2972445at2"/>
<reference evidence="1 2" key="2">
    <citation type="submission" date="2019-08" db="EMBL/GenBank/DDBJ databases">
        <title>Jejuicoccus antrihumi gen. nov., sp. nov., a new member of the family Dermacoccaceae isolated from a cave.</title>
        <authorList>
            <person name="Schumann P."/>
            <person name="Kim I.S."/>
        </authorList>
    </citation>
    <scope>NUCLEOTIDE SEQUENCE [LARGE SCALE GENOMIC DNA]</scope>
    <source>
        <strain evidence="1 2">C5-26</strain>
    </source>
</reference>
<comment type="caution">
    <text evidence="1">The sequence shown here is derived from an EMBL/GenBank/DDBJ whole genome shotgun (WGS) entry which is preliminary data.</text>
</comment>
<dbReference type="AlphaFoldDB" id="A0A563DQB2"/>
<keyword evidence="2" id="KW-1185">Reference proteome</keyword>
<dbReference type="RefSeq" id="WP_146321369.1">
    <property type="nucleotide sequence ID" value="NZ_VCQV01000077.1"/>
</dbReference>
<evidence type="ECO:0008006" key="3">
    <source>
        <dbReference type="Google" id="ProtNLM"/>
    </source>
</evidence>
<evidence type="ECO:0000313" key="2">
    <source>
        <dbReference type="Proteomes" id="UP000320244"/>
    </source>
</evidence>
<organism evidence="1 2">
    <name type="scientific">Leekyejoonella antrihumi</name>
    <dbReference type="NCBI Taxonomy" id="1660198"/>
    <lineage>
        <taxon>Bacteria</taxon>
        <taxon>Bacillati</taxon>
        <taxon>Actinomycetota</taxon>
        <taxon>Actinomycetes</taxon>
        <taxon>Micrococcales</taxon>
        <taxon>Dermacoccaceae</taxon>
        <taxon>Leekyejoonella</taxon>
    </lineage>
</organism>
<dbReference type="EMBL" id="VCQV01000077">
    <property type="protein sequence ID" value="TWP32366.1"/>
    <property type="molecule type" value="Genomic_DNA"/>
</dbReference>
<evidence type="ECO:0000313" key="1">
    <source>
        <dbReference type="EMBL" id="TWP32366.1"/>
    </source>
</evidence>